<dbReference type="AlphaFoldDB" id="A0A3S5EXM3"/>
<evidence type="ECO:0000256" key="5">
    <source>
        <dbReference type="ARBA" id="ARBA00022692"/>
    </source>
</evidence>
<dbReference type="InterPro" id="IPR035906">
    <property type="entry name" value="MetI-like_sf"/>
</dbReference>
<dbReference type="GO" id="GO:0005886">
    <property type="term" value="C:plasma membrane"/>
    <property type="evidence" value="ECO:0007669"/>
    <property type="project" value="UniProtKB-SubCell"/>
</dbReference>
<keyword evidence="6 9" id="KW-1133">Transmembrane helix</keyword>
<feature type="transmembrane region" description="Helical" evidence="9">
    <location>
        <begin position="9"/>
        <end position="28"/>
    </location>
</feature>
<dbReference type="EMBL" id="LR134481">
    <property type="protein sequence ID" value="VEI32957.1"/>
    <property type="molecule type" value="Genomic_DNA"/>
</dbReference>
<evidence type="ECO:0000256" key="1">
    <source>
        <dbReference type="ARBA" id="ARBA00004429"/>
    </source>
</evidence>
<keyword evidence="5 9" id="KW-0812">Transmembrane</keyword>
<dbReference type="SUPFAM" id="SSF161098">
    <property type="entry name" value="MetI-like"/>
    <property type="match status" value="1"/>
</dbReference>
<feature type="transmembrane region" description="Helical" evidence="9">
    <location>
        <begin position="83"/>
        <end position="103"/>
    </location>
</feature>
<evidence type="ECO:0000256" key="6">
    <source>
        <dbReference type="ARBA" id="ARBA00022989"/>
    </source>
</evidence>
<sequence length="321" mass="36496">MLLSAIRHIVWMIILLLILSLLSFVILMRDPLNADLITNNIYSTYYHYLTSLLQGDLGITYNGGKSLKDLIFTVLPPTLELCFTALLLACLLSIPLGVLSAVYNQGAFSRTLQSISNVGLSIPSFWLAPILLYVAAIQNWEIAAIGQYNLLYEIKPITGFPIIDMWFLDVTYRTKIVQNVLQHLALPTLVLCILPTMEFIRIIQQRANYLLQQEYAKAAVTRGWSKWMILRRYVFRNTFPLLIPQFTRVFTLVLTQCMLVETVLSWPGIGLWLINAVTQQDYNSISAGVVVIGICIIIIDTLAKLLMFILDPFNKKGWYAR</sequence>
<gene>
    <name evidence="11" type="primary">sap2B</name>
    <name evidence="11" type="ORF">NCTC10665_01778</name>
</gene>
<dbReference type="PANTHER" id="PTHR43163:SF4">
    <property type="entry name" value="PUTRESCINE EXPORT SYSTEM PERMEASE PROTEIN SAPB"/>
    <property type="match status" value="1"/>
</dbReference>
<evidence type="ECO:0000256" key="3">
    <source>
        <dbReference type="ARBA" id="ARBA00022475"/>
    </source>
</evidence>
<comment type="subcellular location">
    <subcellularLocation>
        <location evidence="1">Cell inner membrane</location>
        <topology evidence="1">Multi-pass membrane protein</topology>
    </subcellularLocation>
    <subcellularLocation>
        <location evidence="9">Cell membrane</location>
        <topology evidence="9">Multi-pass membrane protein</topology>
    </subcellularLocation>
</comment>
<comment type="similarity">
    <text evidence="8">Belongs to the binding-protein-dependent transport system permease family. OppBC subfamily.</text>
</comment>
<evidence type="ECO:0000256" key="7">
    <source>
        <dbReference type="ARBA" id="ARBA00023136"/>
    </source>
</evidence>
<evidence type="ECO:0000256" key="4">
    <source>
        <dbReference type="ARBA" id="ARBA00022519"/>
    </source>
</evidence>
<feature type="transmembrane region" description="Helical" evidence="9">
    <location>
        <begin position="115"/>
        <end position="136"/>
    </location>
</feature>
<dbReference type="RefSeq" id="WP_126471578.1">
    <property type="nucleotide sequence ID" value="NZ_LR134481.1"/>
</dbReference>
<proteinExistence type="inferred from homology"/>
<accession>A0A3S5EXM3</accession>
<evidence type="ECO:0000313" key="11">
    <source>
        <dbReference type="EMBL" id="VEI32957.1"/>
    </source>
</evidence>
<reference evidence="11 12" key="1">
    <citation type="submission" date="2018-12" db="EMBL/GenBank/DDBJ databases">
        <authorList>
            <consortium name="Pathogen Informatics"/>
        </authorList>
    </citation>
    <scope>NUCLEOTIDE SEQUENCE [LARGE SCALE GENOMIC DNA]</scope>
    <source>
        <strain evidence="11 12">NCTC10665</strain>
    </source>
</reference>
<dbReference type="InterPro" id="IPR000515">
    <property type="entry name" value="MetI-like"/>
</dbReference>
<evidence type="ECO:0000256" key="9">
    <source>
        <dbReference type="RuleBase" id="RU363032"/>
    </source>
</evidence>
<dbReference type="GO" id="GO:0071916">
    <property type="term" value="F:dipeptide transmembrane transporter activity"/>
    <property type="evidence" value="ECO:0007669"/>
    <property type="project" value="TreeGrafter"/>
</dbReference>
<dbReference type="PANTHER" id="PTHR43163">
    <property type="entry name" value="DIPEPTIDE TRANSPORT SYSTEM PERMEASE PROTEIN DPPB-RELATED"/>
    <property type="match status" value="1"/>
</dbReference>
<evidence type="ECO:0000259" key="10">
    <source>
        <dbReference type="PROSITE" id="PS50928"/>
    </source>
</evidence>
<dbReference type="Pfam" id="PF00528">
    <property type="entry name" value="BPD_transp_1"/>
    <property type="match status" value="1"/>
</dbReference>
<dbReference type="PROSITE" id="PS50928">
    <property type="entry name" value="ABC_TM1"/>
    <property type="match status" value="1"/>
</dbReference>
<evidence type="ECO:0000256" key="2">
    <source>
        <dbReference type="ARBA" id="ARBA00022448"/>
    </source>
</evidence>
<evidence type="ECO:0000313" key="12">
    <source>
        <dbReference type="Proteomes" id="UP000268879"/>
    </source>
</evidence>
<dbReference type="Proteomes" id="UP000268879">
    <property type="component" value="Chromosome"/>
</dbReference>
<feature type="domain" description="ABC transmembrane type-1" evidence="10">
    <location>
        <begin position="75"/>
        <end position="303"/>
    </location>
</feature>
<organism evidence="11 12">
    <name type="scientific">Haemophilus parainfluenzae</name>
    <dbReference type="NCBI Taxonomy" id="729"/>
    <lineage>
        <taxon>Bacteria</taxon>
        <taxon>Pseudomonadati</taxon>
        <taxon>Pseudomonadota</taxon>
        <taxon>Gammaproteobacteria</taxon>
        <taxon>Pasteurellales</taxon>
        <taxon>Pasteurellaceae</taxon>
        <taxon>Haemophilus</taxon>
    </lineage>
</organism>
<evidence type="ECO:0000256" key="8">
    <source>
        <dbReference type="ARBA" id="ARBA00024202"/>
    </source>
</evidence>
<keyword evidence="3" id="KW-1003">Cell membrane</keyword>
<feature type="transmembrane region" description="Helical" evidence="9">
    <location>
        <begin position="249"/>
        <end position="273"/>
    </location>
</feature>
<keyword evidence="7 9" id="KW-0472">Membrane</keyword>
<dbReference type="Gene3D" id="1.10.3720.10">
    <property type="entry name" value="MetI-like"/>
    <property type="match status" value="1"/>
</dbReference>
<feature type="transmembrane region" description="Helical" evidence="9">
    <location>
        <begin position="285"/>
        <end position="310"/>
    </location>
</feature>
<keyword evidence="2 9" id="KW-0813">Transport</keyword>
<protein>
    <submittedName>
        <fullName evidence="11">Peptide transport system permease protein Sap2B</fullName>
    </submittedName>
</protein>
<name>A0A3S5EXM3_HAEPA</name>
<dbReference type="CDD" id="cd06261">
    <property type="entry name" value="TM_PBP2"/>
    <property type="match status" value="1"/>
</dbReference>
<keyword evidence="4" id="KW-0997">Cell inner membrane</keyword>